<evidence type="ECO:0000259" key="2">
    <source>
        <dbReference type="PROSITE" id="PS50157"/>
    </source>
</evidence>
<dbReference type="PROSITE" id="PS00028">
    <property type="entry name" value="ZINC_FINGER_C2H2_1"/>
    <property type="match status" value="1"/>
</dbReference>
<protein>
    <recommendedName>
        <fullName evidence="2">C2H2-type domain-containing protein</fullName>
    </recommendedName>
</protein>
<dbReference type="Proteomes" id="UP000186914">
    <property type="component" value="Unassembled WGS sequence"/>
</dbReference>
<keyword evidence="1" id="KW-1133">Transmembrane helix</keyword>
<evidence type="ECO:0000313" key="4">
    <source>
        <dbReference type="Proteomes" id="UP000186914"/>
    </source>
</evidence>
<dbReference type="OrthoDB" id="293088at2157"/>
<proteinExistence type="predicted"/>
<organism evidence="3 4">
    <name type="scientific">Haladaptatus litoreus</name>
    <dbReference type="NCBI Taxonomy" id="553468"/>
    <lineage>
        <taxon>Archaea</taxon>
        <taxon>Methanobacteriati</taxon>
        <taxon>Methanobacteriota</taxon>
        <taxon>Stenosarchaea group</taxon>
        <taxon>Halobacteria</taxon>
        <taxon>Halobacteriales</taxon>
        <taxon>Haladaptataceae</taxon>
        <taxon>Haladaptatus</taxon>
    </lineage>
</organism>
<evidence type="ECO:0000256" key="1">
    <source>
        <dbReference type="SAM" id="Phobius"/>
    </source>
</evidence>
<dbReference type="AlphaFoldDB" id="A0A1N6YP34"/>
<feature type="domain" description="C2H2-type" evidence="2">
    <location>
        <begin position="14"/>
        <end position="42"/>
    </location>
</feature>
<keyword evidence="1" id="KW-0812">Transmembrane</keyword>
<sequence>MTTQTSVPPGESPPECSYCGQPFSHEEYLVLHRGLEHGDELDDDEVSAFHEAYEEETEEMRLFRLKVLAVLVLLYFGFLFTYSIVA</sequence>
<name>A0A1N6YP34_9EURY</name>
<keyword evidence="1" id="KW-0472">Membrane</keyword>
<reference evidence="4" key="1">
    <citation type="submission" date="2017-01" db="EMBL/GenBank/DDBJ databases">
        <authorList>
            <person name="Varghese N."/>
            <person name="Submissions S."/>
        </authorList>
    </citation>
    <scope>NUCLEOTIDE SEQUENCE [LARGE SCALE GENOMIC DNA]</scope>
    <source>
        <strain evidence="4">CGMCC 1.7737</strain>
    </source>
</reference>
<dbReference type="InterPro" id="IPR013087">
    <property type="entry name" value="Znf_C2H2_type"/>
</dbReference>
<dbReference type="EMBL" id="FTNO01000001">
    <property type="protein sequence ID" value="SIR16316.1"/>
    <property type="molecule type" value="Genomic_DNA"/>
</dbReference>
<dbReference type="PROSITE" id="PS50157">
    <property type="entry name" value="ZINC_FINGER_C2H2_2"/>
    <property type="match status" value="1"/>
</dbReference>
<evidence type="ECO:0000313" key="3">
    <source>
        <dbReference type="EMBL" id="SIR16316.1"/>
    </source>
</evidence>
<keyword evidence="4" id="KW-1185">Reference proteome</keyword>
<gene>
    <name evidence="3" type="ORF">SAMN05421858_1657</name>
</gene>
<feature type="transmembrane region" description="Helical" evidence="1">
    <location>
        <begin position="67"/>
        <end position="85"/>
    </location>
</feature>
<dbReference type="RefSeq" id="WP_076429552.1">
    <property type="nucleotide sequence ID" value="NZ_FTNO01000001.1"/>
</dbReference>
<accession>A0A1N6YP34</accession>